<proteinExistence type="predicted"/>
<accession>A0A0V1FY92</accession>
<dbReference type="EMBL" id="JYDT01000018">
    <property type="protein sequence ID" value="KRY90828.1"/>
    <property type="molecule type" value="Genomic_DNA"/>
</dbReference>
<dbReference type="AlphaFoldDB" id="A0A0V1FY92"/>
<organism evidence="1 2">
    <name type="scientific">Trichinella pseudospiralis</name>
    <name type="common">Parasitic roundworm</name>
    <dbReference type="NCBI Taxonomy" id="6337"/>
    <lineage>
        <taxon>Eukaryota</taxon>
        <taxon>Metazoa</taxon>
        <taxon>Ecdysozoa</taxon>
        <taxon>Nematoda</taxon>
        <taxon>Enoplea</taxon>
        <taxon>Dorylaimia</taxon>
        <taxon>Trichinellida</taxon>
        <taxon>Trichinellidae</taxon>
        <taxon>Trichinella</taxon>
    </lineage>
</organism>
<dbReference type="Proteomes" id="UP000054995">
    <property type="component" value="Unassembled WGS sequence"/>
</dbReference>
<protein>
    <submittedName>
        <fullName evidence="1">Uncharacterized protein</fullName>
    </submittedName>
</protein>
<name>A0A0V1FY92_TRIPS</name>
<comment type="caution">
    <text evidence="1">The sequence shown here is derived from an EMBL/GenBank/DDBJ whole genome shotgun (WGS) entry which is preliminary data.</text>
</comment>
<evidence type="ECO:0000313" key="2">
    <source>
        <dbReference type="Proteomes" id="UP000054995"/>
    </source>
</evidence>
<sequence>MQFIAISKINCSFFEHFTLSGCCLFFLLLLSCNMMANFIKTEVYFNCINCQFYLQLKCYND</sequence>
<reference evidence="1 2" key="1">
    <citation type="submission" date="2015-01" db="EMBL/GenBank/DDBJ databases">
        <title>Evolution of Trichinella species and genotypes.</title>
        <authorList>
            <person name="Korhonen P.K."/>
            <person name="Edoardo P."/>
            <person name="Giuseppe L.R."/>
            <person name="Gasser R.B."/>
        </authorList>
    </citation>
    <scope>NUCLEOTIDE SEQUENCE [LARGE SCALE GENOMIC DNA]</scope>
    <source>
        <strain evidence="1">ISS470</strain>
    </source>
</reference>
<evidence type="ECO:0000313" key="1">
    <source>
        <dbReference type="EMBL" id="KRY90828.1"/>
    </source>
</evidence>
<keyword evidence="2" id="KW-1185">Reference proteome</keyword>
<gene>
    <name evidence="1" type="ORF">T4D_15092</name>
</gene>